<dbReference type="Pfam" id="PF13377">
    <property type="entry name" value="Peripla_BP_3"/>
    <property type="match status" value="1"/>
</dbReference>
<evidence type="ECO:0000256" key="3">
    <source>
        <dbReference type="ARBA" id="ARBA00023125"/>
    </source>
</evidence>
<dbReference type="Proteomes" id="UP001205603">
    <property type="component" value="Unassembled WGS sequence"/>
</dbReference>
<sequence>MKRTSLKDIANAVNLSKTTISLILNGKAKENNISDETVNRVLAVSRKMNYSPNSLARSLSMGRSKTIGLIVPYITDSFFARVAQVIERQCSSKGYTLIYCSSEESAEKERSQINALLARQIDGLIIASSCRNGEDIALLKNNNFPLVLIDRYYPAIETSHVTVEDEPGAFRLVSYLIDRGHRRIAMVSVSSELLPIDNRQKGYRRALESAGIEYDERMIFEADNADHEGSVRRSIDAMLSMSEPPDAIFFANHLLAAVGFKVLKSREIAIPSRMAICCFGDSSYLELLEPSITAIPMPFEAIGNEALRILLDQIESPETSCYEQIVLPVTEIIRQST</sequence>
<dbReference type="InterPro" id="IPR010982">
    <property type="entry name" value="Lambda_DNA-bd_dom_sf"/>
</dbReference>
<evidence type="ECO:0000313" key="6">
    <source>
        <dbReference type="EMBL" id="MCP9610709.1"/>
    </source>
</evidence>
<feature type="domain" description="HTH lacI-type" evidence="5">
    <location>
        <begin position="4"/>
        <end position="61"/>
    </location>
</feature>
<dbReference type="InterPro" id="IPR046335">
    <property type="entry name" value="LacI/GalR-like_sensor"/>
</dbReference>
<organism evidence="6 7">
    <name type="scientific">Coprobacter tertius</name>
    <dbReference type="NCBI Taxonomy" id="2944915"/>
    <lineage>
        <taxon>Bacteria</taxon>
        <taxon>Pseudomonadati</taxon>
        <taxon>Bacteroidota</taxon>
        <taxon>Bacteroidia</taxon>
        <taxon>Bacteroidales</taxon>
        <taxon>Barnesiellaceae</taxon>
        <taxon>Coprobacter</taxon>
    </lineage>
</organism>
<name>A0ABT1MEB2_9BACT</name>
<dbReference type="Gene3D" id="3.40.50.2300">
    <property type="match status" value="2"/>
</dbReference>
<dbReference type="Gene3D" id="1.10.260.40">
    <property type="entry name" value="lambda repressor-like DNA-binding domains"/>
    <property type="match status" value="1"/>
</dbReference>
<dbReference type="Pfam" id="PF00356">
    <property type="entry name" value="LacI"/>
    <property type="match status" value="1"/>
</dbReference>
<dbReference type="EMBL" id="JANDHW010000001">
    <property type="protein sequence ID" value="MCP9610709.1"/>
    <property type="molecule type" value="Genomic_DNA"/>
</dbReference>
<dbReference type="RefSeq" id="WP_255025268.1">
    <property type="nucleotide sequence ID" value="NZ_JANDHW010000001.1"/>
</dbReference>
<dbReference type="SUPFAM" id="SSF47413">
    <property type="entry name" value="lambda repressor-like DNA-binding domains"/>
    <property type="match status" value="1"/>
</dbReference>
<dbReference type="PANTHER" id="PTHR30146:SF148">
    <property type="entry name" value="HTH-TYPE TRANSCRIPTIONAL REPRESSOR PURR-RELATED"/>
    <property type="match status" value="1"/>
</dbReference>
<evidence type="ECO:0000256" key="1">
    <source>
        <dbReference type="ARBA" id="ARBA00022491"/>
    </source>
</evidence>
<keyword evidence="7" id="KW-1185">Reference proteome</keyword>
<keyword evidence="4" id="KW-0804">Transcription</keyword>
<evidence type="ECO:0000256" key="2">
    <source>
        <dbReference type="ARBA" id="ARBA00023015"/>
    </source>
</evidence>
<reference evidence="6 7" key="1">
    <citation type="submission" date="2022-07" db="EMBL/GenBank/DDBJ databases">
        <title>Fecal culturing of patients with breast cancer.</title>
        <authorList>
            <person name="Teng N.M.Y."/>
            <person name="Kiu R."/>
            <person name="Evans R."/>
            <person name="Baker D.J."/>
            <person name="Zenner C."/>
            <person name="Robinson S.D."/>
            <person name="Hall L.J."/>
        </authorList>
    </citation>
    <scope>NUCLEOTIDE SEQUENCE [LARGE SCALE GENOMIC DNA]</scope>
    <source>
        <strain evidence="6 7">LH1063</strain>
    </source>
</reference>
<dbReference type="PANTHER" id="PTHR30146">
    <property type="entry name" value="LACI-RELATED TRANSCRIPTIONAL REPRESSOR"/>
    <property type="match status" value="1"/>
</dbReference>
<accession>A0ABT1MEB2</accession>
<proteinExistence type="predicted"/>
<protein>
    <submittedName>
        <fullName evidence="6">LacI family transcriptional regulator</fullName>
    </submittedName>
</protein>
<evidence type="ECO:0000256" key="4">
    <source>
        <dbReference type="ARBA" id="ARBA00023163"/>
    </source>
</evidence>
<dbReference type="InterPro" id="IPR000843">
    <property type="entry name" value="HTH_LacI"/>
</dbReference>
<evidence type="ECO:0000259" key="5">
    <source>
        <dbReference type="PROSITE" id="PS50932"/>
    </source>
</evidence>
<dbReference type="CDD" id="cd01392">
    <property type="entry name" value="HTH_LacI"/>
    <property type="match status" value="1"/>
</dbReference>
<gene>
    <name evidence="6" type="ORF">NMU02_01190</name>
</gene>
<keyword evidence="2" id="KW-0805">Transcription regulation</keyword>
<keyword evidence="1" id="KW-0678">Repressor</keyword>
<evidence type="ECO:0000313" key="7">
    <source>
        <dbReference type="Proteomes" id="UP001205603"/>
    </source>
</evidence>
<dbReference type="SMART" id="SM00354">
    <property type="entry name" value="HTH_LACI"/>
    <property type="match status" value="1"/>
</dbReference>
<dbReference type="InterPro" id="IPR028082">
    <property type="entry name" value="Peripla_BP_I"/>
</dbReference>
<dbReference type="SUPFAM" id="SSF53822">
    <property type="entry name" value="Periplasmic binding protein-like I"/>
    <property type="match status" value="1"/>
</dbReference>
<dbReference type="PROSITE" id="PS50932">
    <property type="entry name" value="HTH_LACI_2"/>
    <property type="match status" value="1"/>
</dbReference>
<comment type="caution">
    <text evidence="6">The sequence shown here is derived from an EMBL/GenBank/DDBJ whole genome shotgun (WGS) entry which is preliminary data.</text>
</comment>
<keyword evidence="3" id="KW-0238">DNA-binding</keyword>